<protein>
    <submittedName>
        <fullName evidence="2">Cupin domain-containing protein</fullName>
    </submittedName>
</protein>
<gene>
    <name evidence="2" type="ORF">AGRA3207_002270</name>
</gene>
<dbReference type="EMBL" id="CP059572">
    <property type="protein sequence ID" value="QXJ26449.1"/>
    <property type="molecule type" value="Genomic_DNA"/>
</dbReference>
<evidence type="ECO:0000313" key="3">
    <source>
        <dbReference type="Proteomes" id="UP001049518"/>
    </source>
</evidence>
<dbReference type="InterPro" id="IPR014710">
    <property type="entry name" value="RmlC-like_jellyroll"/>
</dbReference>
<keyword evidence="3" id="KW-1185">Reference proteome</keyword>
<dbReference type="Proteomes" id="UP001049518">
    <property type="component" value="Chromosome"/>
</dbReference>
<dbReference type="Pfam" id="PF07883">
    <property type="entry name" value="Cupin_2"/>
    <property type="match status" value="1"/>
</dbReference>
<proteinExistence type="predicted"/>
<feature type="domain" description="Cupin type-2" evidence="1">
    <location>
        <begin position="23"/>
        <end position="81"/>
    </location>
</feature>
<dbReference type="Gene3D" id="2.60.120.10">
    <property type="entry name" value="Jelly Rolls"/>
    <property type="match status" value="1"/>
</dbReference>
<name>A0ABX8R7N4_9ACTN</name>
<sequence>MHGAVDATGRGLVGNGRIGADVIRLAAGAGFAPHTHPGHHVLAVLAGVGTITYGGRVHRTEAGQIYLVEGEVPHAVGAISDHLILAVGAPHKPVDSADRMDLVPYTEVLAPDGDLDCLICEMSAALPDRLHDRGCPHCPCTACVRTA</sequence>
<evidence type="ECO:0000313" key="2">
    <source>
        <dbReference type="EMBL" id="QXJ26449.1"/>
    </source>
</evidence>
<dbReference type="InterPro" id="IPR011051">
    <property type="entry name" value="RmlC_Cupin_sf"/>
</dbReference>
<accession>A0ABX8R7N4</accession>
<dbReference type="InterPro" id="IPR013096">
    <property type="entry name" value="Cupin_2"/>
</dbReference>
<organism evidence="2 3">
    <name type="scientific">Actinomadura graeca</name>
    <dbReference type="NCBI Taxonomy" id="2750812"/>
    <lineage>
        <taxon>Bacteria</taxon>
        <taxon>Bacillati</taxon>
        <taxon>Actinomycetota</taxon>
        <taxon>Actinomycetes</taxon>
        <taxon>Streptosporangiales</taxon>
        <taxon>Thermomonosporaceae</taxon>
        <taxon>Actinomadura</taxon>
    </lineage>
</organism>
<evidence type="ECO:0000259" key="1">
    <source>
        <dbReference type="Pfam" id="PF07883"/>
    </source>
</evidence>
<reference evidence="2" key="1">
    <citation type="submission" date="2020-07" db="EMBL/GenBank/DDBJ databases">
        <authorList>
            <person name="Tarantini F.S."/>
            <person name="Hong K.W."/>
            <person name="Chan K.G."/>
        </authorList>
    </citation>
    <scope>NUCLEOTIDE SEQUENCE</scope>
    <source>
        <strain evidence="2">32-07</strain>
    </source>
</reference>
<dbReference type="SUPFAM" id="SSF51182">
    <property type="entry name" value="RmlC-like cupins"/>
    <property type="match status" value="1"/>
</dbReference>